<dbReference type="Gene3D" id="2.30.29.30">
    <property type="entry name" value="Pleckstrin-homology domain (PH domain)/Phosphotyrosine-binding domain (PTB)"/>
    <property type="match status" value="1"/>
</dbReference>
<dbReference type="SMART" id="SM00233">
    <property type="entry name" value="PH"/>
    <property type="match status" value="1"/>
</dbReference>
<dbReference type="CDD" id="cd13267">
    <property type="entry name" value="PH_DOCK-D"/>
    <property type="match status" value="1"/>
</dbReference>
<dbReference type="Pfam" id="PF00169">
    <property type="entry name" value="PH"/>
    <property type="match status" value="1"/>
</dbReference>
<dbReference type="Gene3D" id="2.60.40.150">
    <property type="entry name" value="C2 domain"/>
    <property type="match status" value="1"/>
</dbReference>
<feature type="domain" description="C2 DOCK-type" evidence="4">
    <location>
        <begin position="640"/>
        <end position="817"/>
    </location>
</feature>
<dbReference type="SUPFAM" id="SSF50729">
    <property type="entry name" value="PH domain-like"/>
    <property type="match status" value="1"/>
</dbReference>
<dbReference type="PANTHER" id="PTHR23317:SF26">
    <property type="entry name" value="ZIZIMIN, ISOFORM K"/>
    <property type="match status" value="1"/>
</dbReference>
<reference evidence="5" key="1">
    <citation type="journal article" date="2024" name="Gigascience">
        <title>Chromosome-level genome of the poultry shaft louse Menopon gallinae provides insight into the host-switching and adaptive evolution of parasitic lice.</title>
        <authorList>
            <person name="Xu Y."/>
            <person name="Ma L."/>
            <person name="Liu S."/>
            <person name="Liang Y."/>
            <person name="Liu Q."/>
            <person name="He Z."/>
            <person name="Tian L."/>
            <person name="Duan Y."/>
            <person name="Cai W."/>
            <person name="Li H."/>
            <person name="Song F."/>
        </authorList>
    </citation>
    <scope>NUCLEOTIDE SEQUENCE</scope>
    <source>
        <strain evidence="5">Cailab_2023a</strain>
    </source>
</reference>
<dbReference type="InterPro" id="IPR011993">
    <property type="entry name" value="PH-like_dom_sf"/>
</dbReference>
<dbReference type="InterPro" id="IPR001849">
    <property type="entry name" value="PH_domain"/>
</dbReference>
<evidence type="ECO:0000313" key="5">
    <source>
        <dbReference type="EMBL" id="KAL0273556.1"/>
    </source>
</evidence>
<evidence type="ECO:0000256" key="1">
    <source>
        <dbReference type="PROSITE-ProRule" id="PRU00983"/>
    </source>
</evidence>
<protein>
    <recommendedName>
        <fullName evidence="6">Dedicator of cytokinesis protein 9</fullName>
    </recommendedName>
</protein>
<feature type="compositionally biased region" description="Polar residues" evidence="2">
    <location>
        <begin position="348"/>
        <end position="358"/>
    </location>
</feature>
<accession>A0AAW2HUY7</accession>
<dbReference type="EMBL" id="JARGDH010000003">
    <property type="protein sequence ID" value="KAL0273556.1"/>
    <property type="molecule type" value="Genomic_DNA"/>
</dbReference>
<evidence type="ECO:0008006" key="6">
    <source>
        <dbReference type="Google" id="ProtNLM"/>
    </source>
</evidence>
<feature type="region of interest" description="Disordered" evidence="2">
    <location>
        <begin position="341"/>
        <end position="361"/>
    </location>
</feature>
<feature type="region of interest" description="Disordered" evidence="2">
    <location>
        <begin position="273"/>
        <end position="300"/>
    </location>
</feature>
<dbReference type="GO" id="GO:0005085">
    <property type="term" value="F:guanyl-nucleotide exchange factor activity"/>
    <property type="evidence" value="ECO:0007669"/>
    <property type="project" value="InterPro"/>
</dbReference>
<sequence>MSERKFSKGVGKPGMAAQVRETVSQVVKDSVQVSQTKLVDPIDYENFVLKNKTLLQNDPQRELLLYPSDDVSQVVLPRRYRTIAHTLPSSSETATCNLFVKECLKSYSSNWNLVHYKYSAYSGSYLDLPKVLKSDDLKDEVYEVDTETDQLDEESFTKVDGISKQGYLLKGPDIGSDRMFVNIGSKSFKRRYCYLRQHVDGTYYLEIHKDDKKGEAKTTVDMDFCTEIVKNSKKGRYCFELRMSGHKSYTFAAETESDLHDWVSKLNQVVQQNKAQEEKRSASLERACNTSPPSPQPSQMYGTLKGLEESMNPQLIKYGRETDASIALARKENRKRLFSIYPDMPHTKSGSSPLTEPNSEPYREQFGQRILIRCECLKFKLLAQLEEDPDNLCQVEPYFTSLALFDVRQNRKLTENFYFDINHPRARAMVADEFKEDTGIKKFLSSDLAQLPDEWITYPRQAVFSVSSPHPDIYLVLRIDKVLQGSIASVSEPYIRSTKDPKLGNKVVKTVKASCQRLAKYHMPFAWTAKPLFRQYSNELDTSAEFPAIYRQEPNRLKDEEILKILAEYRKPDKLNKLTVIPGTVKIRVEGITELPENSITTSLVPLKPFPNPPSSEPTFEITEFEGTSENNVHPYTTFNNHLYVYPHSLNFDTQKNFTRARNIACCVELRDSDAENAEPLYCMYGRPGSPLLGKKIITTVLHHNTNPVWYEEVKLRLPIHVKPEHHLLFTFYHISCEINKKKENNIESCVGYAWMPLLHKGRLWVEEQSLAVASHLPPGYLSIQPLGLGKGVSNAGPEITWIDGQRQIFTVGFQLVSTVITKDLHLHNLFCHIEKLLDKHSPVMPSETETCKILKASHAIHLSTAITFLPTILNQLFNMLLISTTEDVGLNVIRILIHVIHLIQEAGRRDILQPYVKFVFVSPSLPNIKTTVHEELSRYLPVLLSPSNTDFLVVNKFMHHSNFFFQIMVKSMVQYLLSTGRIKMHRHERFSSDYLQRIEDLLKVLVPYIITKHREVAVETQELNKSIAVFLKKCLTVMDRGYVFKLINYYMELFKGADSRVLQEYKFTFLQIICSHEHFIAFNLPVLNLKLRPNSPVNDFNLTEEFRKHHYLVGLLLQEVKCSLNQVVQIRKCAITTLRDLLAKHELDDRYQSKGQLSRIASLYVPLLTIILDNLHRLYIPSSDSFQHVLEPRHSRMSSSSSLVHCSSVTSSVTKPFQRFNVEPTSRASVYLKDSHLFAAIAGQSKSFQT</sequence>
<evidence type="ECO:0000256" key="2">
    <source>
        <dbReference type="SAM" id="MobiDB-lite"/>
    </source>
</evidence>
<feature type="domain" description="PH" evidence="3">
    <location>
        <begin position="161"/>
        <end position="271"/>
    </location>
</feature>
<dbReference type="PROSITE" id="PS50003">
    <property type="entry name" value="PH_DOMAIN"/>
    <property type="match status" value="1"/>
</dbReference>
<name>A0AAW2HUY7_9NEOP</name>
<evidence type="ECO:0000259" key="3">
    <source>
        <dbReference type="PROSITE" id="PS50003"/>
    </source>
</evidence>
<dbReference type="InterPro" id="IPR026791">
    <property type="entry name" value="DOCK"/>
</dbReference>
<dbReference type="Pfam" id="PF11878">
    <property type="entry name" value="DOCK_C-D_N"/>
    <property type="match status" value="1"/>
</dbReference>
<dbReference type="Pfam" id="PF14429">
    <property type="entry name" value="DOCK-C2"/>
    <property type="match status" value="1"/>
</dbReference>
<dbReference type="GO" id="GO:0007264">
    <property type="term" value="P:small GTPase-mediated signal transduction"/>
    <property type="evidence" value="ECO:0007669"/>
    <property type="project" value="InterPro"/>
</dbReference>
<proteinExistence type="inferred from homology"/>
<dbReference type="AlphaFoldDB" id="A0AAW2HUY7"/>
<gene>
    <name evidence="5" type="ORF">PYX00_006193</name>
</gene>
<dbReference type="InterPro" id="IPR021816">
    <property type="entry name" value="DOCK_C/D_N"/>
</dbReference>
<comment type="caution">
    <text evidence="5">The sequence shown here is derived from an EMBL/GenBank/DDBJ whole genome shotgun (WGS) entry which is preliminary data.</text>
</comment>
<dbReference type="PANTHER" id="PTHR23317">
    <property type="entry name" value="DEDICATOR OF CYTOKINESIS DOCK"/>
    <property type="match status" value="1"/>
</dbReference>
<evidence type="ECO:0000259" key="4">
    <source>
        <dbReference type="PROSITE" id="PS51650"/>
    </source>
</evidence>
<dbReference type="InterPro" id="IPR037809">
    <property type="entry name" value="C2_Dock-D"/>
</dbReference>
<organism evidence="5">
    <name type="scientific">Menopon gallinae</name>
    <name type="common">poultry shaft louse</name>
    <dbReference type="NCBI Taxonomy" id="328185"/>
    <lineage>
        <taxon>Eukaryota</taxon>
        <taxon>Metazoa</taxon>
        <taxon>Ecdysozoa</taxon>
        <taxon>Arthropoda</taxon>
        <taxon>Hexapoda</taxon>
        <taxon>Insecta</taxon>
        <taxon>Pterygota</taxon>
        <taxon>Neoptera</taxon>
        <taxon>Paraneoptera</taxon>
        <taxon>Psocodea</taxon>
        <taxon>Troctomorpha</taxon>
        <taxon>Phthiraptera</taxon>
        <taxon>Amblycera</taxon>
        <taxon>Menoponidae</taxon>
        <taxon>Menopon</taxon>
    </lineage>
</organism>
<dbReference type="InterPro" id="IPR027007">
    <property type="entry name" value="C2_DOCK-type_domain"/>
</dbReference>
<comment type="similarity">
    <text evidence="1">Belongs to the DOCK family.</text>
</comment>
<dbReference type="PROSITE" id="PS51650">
    <property type="entry name" value="C2_DOCK"/>
    <property type="match status" value="1"/>
</dbReference>
<dbReference type="CDD" id="cd08697">
    <property type="entry name" value="C2_Dock-D"/>
    <property type="match status" value="1"/>
</dbReference>
<dbReference type="InterPro" id="IPR035892">
    <property type="entry name" value="C2_domain_sf"/>
</dbReference>